<feature type="transmembrane region" description="Helical" evidence="1">
    <location>
        <begin position="93"/>
        <end position="116"/>
    </location>
</feature>
<reference evidence="2" key="1">
    <citation type="journal article" date="2019" name="bioRxiv">
        <title>The Genome of the Zebra Mussel, Dreissena polymorpha: A Resource for Invasive Species Research.</title>
        <authorList>
            <person name="McCartney M.A."/>
            <person name="Auch B."/>
            <person name="Kono T."/>
            <person name="Mallez S."/>
            <person name="Zhang Y."/>
            <person name="Obille A."/>
            <person name="Becker A."/>
            <person name="Abrahante J.E."/>
            <person name="Garbe J."/>
            <person name="Badalamenti J.P."/>
            <person name="Herman A."/>
            <person name="Mangelson H."/>
            <person name="Liachko I."/>
            <person name="Sullivan S."/>
            <person name="Sone E.D."/>
            <person name="Koren S."/>
            <person name="Silverstein K.A.T."/>
            <person name="Beckman K.B."/>
            <person name="Gohl D.M."/>
        </authorList>
    </citation>
    <scope>NUCLEOTIDE SEQUENCE</scope>
    <source>
        <strain evidence="2">Duluth1</strain>
        <tissue evidence="2">Whole animal</tissue>
    </source>
</reference>
<dbReference type="EMBL" id="JAIWYP010000007">
    <property type="protein sequence ID" value="KAH3797740.1"/>
    <property type="molecule type" value="Genomic_DNA"/>
</dbReference>
<dbReference type="AlphaFoldDB" id="A0A9D4FFD7"/>
<keyword evidence="3" id="KW-1185">Reference proteome</keyword>
<dbReference type="Proteomes" id="UP000828390">
    <property type="component" value="Unassembled WGS sequence"/>
</dbReference>
<reference evidence="2" key="2">
    <citation type="submission" date="2020-11" db="EMBL/GenBank/DDBJ databases">
        <authorList>
            <person name="McCartney M.A."/>
            <person name="Auch B."/>
            <person name="Kono T."/>
            <person name="Mallez S."/>
            <person name="Becker A."/>
            <person name="Gohl D.M."/>
            <person name="Silverstein K.A.T."/>
            <person name="Koren S."/>
            <person name="Bechman K.B."/>
            <person name="Herman A."/>
            <person name="Abrahante J.E."/>
            <person name="Garbe J."/>
        </authorList>
    </citation>
    <scope>NUCLEOTIDE SEQUENCE</scope>
    <source>
        <strain evidence="2">Duluth1</strain>
        <tissue evidence="2">Whole animal</tissue>
    </source>
</reference>
<organism evidence="2 3">
    <name type="scientific">Dreissena polymorpha</name>
    <name type="common">Zebra mussel</name>
    <name type="synonym">Mytilus polymorpha</name>
    <dbReference type="NCBI Taxonomy" id="45954"/>
    <lineage>
        <taxon>Eukaryota</taxon>
        <taxon>Metazoa</taxon>
        <taxon>Spiralia</taxon>
        <taxon>Lophotrochozoa</taxon>
        <taxon>Mollusca</taxon>
        <taxon>Bivalvia</taxon>
        <taxon>Autobranchia</taxon>
        <taxon>Heteroconchia</taxon>
        <taxon>Euheterodonta</taxon>
        <taxon>Imparidentia</taxon>
        <taxon>Neoheterodontei</taxon>
        <taxon>Myida</taxon>
        <taxon>Dreissenoidea</taxon>
        <taxon>Dreissenidae</taxon>
        <taxon>Dreissena</taxon>
    </lineage>
</organism>
<evidence type="ECO:0000313" key="2">
    <source>
        <dbReference type="EMBL" id="KAH3797740.1"/>
    </source>
</evidence>
<keyword evidence="1" id="KW-0812">Transmembrane</keyword>
<keyword evidence="1" id="KW-1133">Transmembrane helix</keyword>
<evidence type="ECO:0000313" key="3">
    <source>
        <dbReference type="Proteomes" id="UP000828390"/>
    </source>
</evidence>
<accession>A0A9D4FFD7</accession>
<comment type="caution">
    <text evidence="2">The sequence shown here is derived from an EMBL/GenBank/DDBJ whole genome shotgun (WGS) entry which is preliminary data.</text>
</comment>
<sequence length="183" mass="19578">MLGKNGEHCNFECPSGCLNHLCNNNGECSDGCVQHLFGNVCNQTCPVNCKKGTINDTRCERATGSCRFGCSYGFSGKSCDIYDGSNSGSAATIGGSVAAAVIALVLATGIFVVFWVKRRQIRQTHCDYESNVPRTDVSDMHVYAGLSEDSVDNAPATEAYSQEYENSAFNASSFINFVSTSNS</sequence>
<protein>
    <submittedName>
        <fullName evidence="2">Uncharacterized protein</fullName>
    </submittedName>
</protein>
<name>A0A9D4FFD7_DREPO</name>
<evidence type="ECO:0000256" key="1">
    <source>
        <dbReference type="SAM" id="Phobius"/>
    </source>
</evidence>
<keyword evidence="1" id="KW-0472">Membrane</keyword>
<gene>
    <name evidence="2" type="ORF">DPMN_151326</name>
</gene>
<proteinExistence type="predicted"/>